<feature type="transmembrane region" description="Helical" evidence="10">
    <location>
        <begin position="70"/>
        <end position="91"/>
    </location>
</feature>
<evidence type="ECO:0000256" key="6">
    <source>
        <dbReference type="ARBA" id="ARBA00023010"/>
    </source>
</evidence>
<evidence type="ECO:0000256" key="3">
    <source>
        <dbReference type="ARBA" id="ARBA00022692"/>
    </source>
</evidence>
<feature type="coiled-coil region" evidence="8">
    <location>
        <begin position="264"/>
        <end position="291"/>
    </location>
</feature>
<keyword evidence="4" id="KW-0653">Protein transport</keyword>
<dbReference type="EMBL" id="JANCYW010000018">
    <property type="protein sequence ID" value="KAK4538496.1"/>
    <property type="molecule type" value="Genomic_DNA"/>
</dbReference>
<evidence type="ECO:0000256" key="10">
    <source>
        <dbReference type="SAM" id="Phobius"/>
    </source>
</evidence>
<evidence type="ECO:0000256" key="5">
    <source>
        <dbReference type="ARBA" id="ARBA00022989"/>
    </source>
</evidence>
<evidence type="ECO:0000256" key="4">
    <source>
        <dbReference type="ARBA" id="ARBA00022927"/>
    </source>
</evidence>
<evidence type="ECO:0000256" key="8">
    <source>
        <dbReference type="SAM" id="Coils"/>
    </source>
</evidence>
<dbReference type="Proteomes" id="UP001301350">
    <property type="component" value="Unassembled WGS sequence"/>
</dbReference>
<evidence type="ECO:0000313" key="11">
    <source>
        <dbReference type="EMBL" id="KAK4538496.1"/>
    </source>
</evidence>
<feature type="compositionally biased region" description="Basic and acidic residues" evidence="9">
    <location>
        <begin position="188"/>
        <end position="197"/>
    </location>
</feature>
<feature type="region of interest" description="Disordered" evidence="9">
    <location>
        <begin position="219"/>
        <end position="263"/>
    </location>
</feature>
<name>A0AAV9J2H5_CYACA</name>
<keyword evidence="2" id="KW-0813">Transport</keyword>
<dbReference type="InterPro" id="IPR003369">
    <property type="entry name" value="TatA/B/E"/>
</dbReference>
<feature type="compositionally biased region" description="Acidic residues" evidence="9">
    <location>
        <begin position="250"/>
        <end position="263"/>
    </location>
</feature>
<reference evidence="11 12" key="1">
    <citation type="submission" date="2022-07" db="EMBL/GenBank/DDBJ databases">
        <title>Genome-wide signatures of adaptation to extreme environments.</title>
        <authorList>
            <person name="Cho C.H."/>
            <person name="Yoon H.S."/>
        </authorList>
    </citation>
    <scope>NUCLEOTIDE SEQUENCE [LARGE SCALE GENOMIC DNA]</scope>
    <source>
        <strain evidence="11 12">DBV 063 E5</strain>
    </source>
</reference>
<evidence type="ECO:0000256" key="2">
    <source>
        <dbReference type="ARBA" id="ARBA00022448"/>
    </source>
</evidence>
<organism evidence="11 12">
    <name type="scientific">Cyanidium caldarium</name>
    <name type="common">Red alga</name>
    <dbReference type="NCBI Taxonomy" id="2771"/>
    <lineage>
        <taxon>Eukaryota</taxon>
        <taxon>Rhodophyta</taxon>
        <taxon>Bangiophyceae</taxon>
        <taxon>Cyanidiales</taxon>
        <taxon>Cyanidiaceae</taxon>
        <taxon>Cyanidium</taxon>
    </lineage>
</organism>
<keyword evidence="8" id="KW-0175">Coiled coil</keyword>
<evidence type="ECO:0000256" key="7">
    <source>
        <dbReference type="ARBA" id="ARBA00023136"/>
    </source>
</evidence>
<comment type="subcellular location">
    <subcellularLocation>
        <location evidence="1">Membrane</location>
        <topology evidence="1">Single-pass membrane protein</topology>
    </subcellularLocation>
</comment>
<accession>A0AAV9J2H5</accession>
<keyword evidence="7 10" id="KW-0472">Membrane</keyword>
<evidence type="ECO:0000256" key="1">
    <source>
        <dbReference type="ARBA" id="ARBA00004167"/>
    </source>
</evidence>
<keyword evidence="6" id="KW-0811">Translocation</keyword>
<evidence type="ECO:0000256" key="9">
    <source>
        <dbReference type="SAM" id="MobiDB-lite"/>
    </source>
</evidence>
<dbReference type="Pfam" id="PF02416">
    <property type="entry name" value="TatA_B_E"/>
    <property type="match status" value="1"/>
</dbReference>
<feature type="region of interest" description="Disordered" evidence="9">
    <location>
        <begin position="149"/>
        <end position="205"/>
    </location>
</feature>
<sequence length="299" mass="32961">MFVPAVSLSHYTQWRRAQSRGQGRWHVKRRAHAVSTFWGAPLDRQALLQRRPRLKGSGALRTSANLLGDGGFLGVGAPEVVVVVIMAWIFLGPTKLYETAQYLGRLIGDLRRAAQEARDGLTDSLGEEYYEAQEQLLKVRDEFNDAIRGEKPRRLGGTADSDEDAADADASVGTDAAAELAESLSVTEPKEHSKNGLEQDIVTGGGASRTNFLEQLRRLNDPQQAPPVPEYAEAKRQREQLQSASPEGEASADGEDVDIDGDAVEALAQQISQLEETLQTLKKRVYSMRRRHTDKADVR</sequence>
<dbReference type="Gene3D" id="1.20.5.3310">
    <property type="match status" value="1"/>
</dbReference>
<evidence type="ECO:0000313" key="12">
    <source>
        <dbReference type="Proteomes" id="UP001301350"/>
    </source>
</evidence>
<keyword evidence="5 10" id="KW-1133">Transmembrane helix</keyword>
<dbReference type="AlphaFoldDB" id="A0AAV9J2H5"/>
<keyword evidence="12" id="KW-1185">Reference proteome</keyword>
<comment type="caution">
    <text evidence="11">The sequence shown here is derived from an EMBL/GenBank/DDBJ whole genome shotgun (WGS) entry which is preliminary data.</text>
</comment>
<protein>
    <submittedName>
        <fullName evidence="11">Uncharacterized protein</fullName>
    </submittedName>
</protein>
<gene>
    <name evidence="11" type="ORF">CDCA_CDCA18G4521</name>
</gene>
<keyword evidence="3 10" id="KW-0812">Transmembrane</keyword>
<proteinExistence type="predicted"/>